<reference evidence="1 2" key="1">
    <citation type="submission" date="2019-11" db="EMBL/GenBank/DDBJ databases">
        <title>Comparative genomics of hydrocarbon-degrading Desulfosarcina strains.</title>
        <authorList>
            <person name="Watanabe M."/>
            <person name="Kojima H."/>
            <person name="Fukui M."/>
        </authorList>
    </citation>
    <scope>NUCLEOTIDE SEQUENCE [LARGE SCALE GENOMIC DNA]</scope>
    <source>
        <strain evidence="1 2">28bB2T</strain>
    </source>
</reference>
<dbReference type="Proteomes" id="UP000425960">
    <property type="component" value="Chromosome"/>
</dbReference>
<proteinExistence type="predicted"/>
<accession>A0A5K7ZP68</accession>
<dbReference type="RefSeq" id="WP_155322990.1">
    <property type="nucleotide sequence ID" value="NZ_AP021876.1"/>
</dbReference>
<evidence type="ECO:0008006" key="3">
    <source>
        <dbReference type="Google" id="ProtNLM"/>
    </source>
</evidence>
<protein>
    <recommendedName>
        <fullName evidence="3">PilZ domain-containing protein</fullName>
    </recommendedName>
</protein>
<dbReference type="AlphaFoldDB" id="A0A5K7ZP68"/>
<gene>
    <name evidence="1" type="ORF">DSCO28_31310</name>
</gene>
<evidence type="ECO:0000313" key="1">
    <source>
        <dbReference type="EMBL" id="BBO82565.1"/>
    </source>
</evidence>
<organism evidence="1 2">
    <name type="scientific">Desulfosarcina ovata subsp. sediminis</name>
    <dbReference type="NCBI Taxonomy" id="885957"/>
    <lineage>
        <taxon>Bacteria</taxon>
        <taxon>Pseudomonadati</taxon>
        <taxon>Thermodesulfobacteriota</taxon>
        <taxon>Desulfobacteria</taxon>
        <taxon>Desulfobacterales</taxon>
        <taxon>Desulfosarcinaceae</taxon>
        <taxon>Desulfosarcina</taxon>
    </lineage>
</organism>
<dbReference type="EMBL" id="AP021876">
    <property type="protein sequence ID" value="BBO82565.1"/>
    <property type="molecule type" value="Genomic_DNA"/>
</dbReference>
<name>A0A5K7ZP68_9BACT</name>
<sequence>MHRKRTEQQNDPRIIKRSPTEVAVICSPFTSSGMNSATDGVMYNFSTHGSYLEARKKFNTGTILIVRTVGHKKVSLSKEDANPRLIGLAEIKWLKRIDDKEKHRYGIGLQYIL</sequence>
<evidence type="ECO:0000313" key="2">
    <source>
        <dbReference type="Proteomes" id="UP000425960"/>
    </source>
</evidence>
<dbReference type="KEGG" id="dov:DSCO28_31310"/>